<evidence type="ECO:0000256" key="1">
    <source>
        <dbReference type="ARBA" id="ARBA00002111"/>
    </source>
</evidence>
<evidence type="ECO:0000256" key="5">
    <source>
        <dbReference type="ARBA" id="ARBA00022525"/>
    </source>
</evidence>
<dbReference type="GO" id="GO:0048706">
    <property type="term" value="P:embryonic skeletal system development"/>
    <property type="evidence" value="ECO:0007669"/>
    <property type="project" value="TreeGrafter"/>
</dbReference>
<evidence type="ECO:0000256" key="4">
    <source>
        <dbReference type="ARBA" id="ARBA00013765"/>
    </source>
</evidence>
<reference evidence="12 13" key="1">
    <citation type="submission" date="2024-04" db="EMBL/GenBank/DDBJ databases">
        <authorList>
            <person name="Waldvogel A.-M."/>
            <person name="Schoenle A."/>
        </authorList>
    </citation>
    <scope>NUCLEOTIDE SEQUENCE [LARGE SCALE GENOMIC DNA]</scope>
</reference>
<dbReference type="EMBL" id="OZ035823">
    <property type="protein sequence ID" value="CAL1568709.1"/>
    <property type="molecule type" value="Genomic_DNA"/>
</dbReference>
<dbReference type="PANTHER" id="PTHR28647:SF2">
    <property type="entry name" value="UNIQUE CARTILAGE MATRIX-ASSOCIATED PROTEIN"/>
    <property type="match status" value="1"/>
</dbReference>
<feature type="region of interest" description="Disordered" evidence="10">
    <location>
        <begin position="76"/>
        <end position="102"/>
    </location>
</feature>
<dbReference type="AlphaFoldDB" id="A0AAV2ITW5"/>
<keyword evidence="9" id="KW-0175">Coiled coil</keyword>
<dbReference type="Proteomes" id="UP001497482">
    <property type="component" value="Chromosome 1"/>
</dbReference>
<evidence type="ECO:0000256" key="10">
    <source>
        <dbReference type="SAM" id="MobiDB-lite"/>
    </source>
</evidence>
<sequence length="128" mass="15355">MIWTKAVVASSLTIFLITISIGAENAVVDGDAKTEAQTGRQVFMAESDATNFFKRRSRRSTYAERIAEQRVHIANSERRREYNEEQRNEHENYLEEDRDEQLERTREVNEQFREFHYDGLYPRTYWFH</sequence>
<dbReference type="GO" id="GO:0045667">
    <property type="term" value="P:regulation of osteoblast differentiation"/>
    <property type="evidence" value="ECO:0007669"/>
    <property type="project" value="InterPro"/>
</dbReference>
<evidence type="ECO:0000256" key="3">
    <source>
        <dbReference type="ARBA" id="ARBA00011000"/>
    </source>
</evidence>
<comment type="function">
    <text evidence="1">May be involved in the negative control of osteogenic differentiation of osteochondrogenic precursor cells in peripheral zones of fetal cartilage and at the cartilage-bone interface.</text>
</comment>
<dbReference type="Pfam" id="PF17085">
    <property type="entry name" value="UCMA"/>
    <property type="match status" value="1"/>
</dbReference>
<evidence type="ECO:0000256" key="11">
    <source>
        <dbReference type="SAM" id="SignalP"/>
    </source>
</evidence>
<keyword evidence="6" id="KW-0272">Extracellular matrix</keyword>
<name>A0AAV2ITW5_KNICA</name>
<keyword evidence="13" id="KW-1185">Reference proteome</keyword>
<evidence type="ECO:0000256" key="6">
    <source>
        <dbReference type="ARBA" id="ARBA00022530"/>
    </source>
</evidence>
<dbReference type="PANTHER" id="PTHR28647">
    <property type="entry name" value="UNIQUE CARTILAGE MATRIX-ASSOCIATED PROTEIN"/>
    <property type="match status" value="1"/>
</dbReference>
<evidence type="ECO:0000313" key="13">
    <source>
        <dbReference type="Proteomes" id="UP001497482"/>
    </source>
</evidence>
<feature type="chain" id="PRO_5043516979" description="Unique cartilage matrix-associated protein" evidence="11">
    <location>
        <begin position="23"/>
        <end position="128"/>
    </location>
</feature>
<evidence type="ECO:0000256" key="7">
    <source>
        <dbReference type="ARBA" id="ARBA00022641"/>
    </source>
</evidence>
<keyword evidence="8 11" id="KW-0732">Signal</keyword>
<dbReference type="InterPro" id="IPR031386">
    <property type="entry name" value="UCMA"/>
</dbReference>
<organism evidence="12 13">
    <name type="scientific">Knipowitschia caucasica</name>
    <name type="common">Caucasian dwarf goby</name>
    <name type="synonym">Pomatoschistus caucasicus</name>
    <dbReference type="NCBI Taxonomy" id="637954"/>
    <lineage>
        <taxon>Eukaryota</taxon>
        <taxon>Metazoa</taxon>
        <taxon>Chordata</taxon>
        <taxon>Craniata</taxon>
        <taxon>Vertebrata</taxon>
        <taxon>Euteleostomi</taxon>
        <taxon>Actinopterygii</taxon>
        <taxon>Neopterygii</taxon>
        <taxon>Teleostei</taxon>
        <taxon>Neoteleostei</taxon>
        <taxon>Acanthomorphata</taxon>
        <taxon>Gobiaria</taxon>
        <taxon>Gobiiformes</taxon>
        <taxon>Gobioidei</taxon>
        <taxon>Gobiidae</taxon>
        <taxon>Gobiinae</taxon>
        <taxon>Knipowitschia</taxon>
    </lineage>
</organism>
<evidence type="ECO:0000313" key="12">
    <source>
        <dbReference type="EMBL" id="CAL1568709.1"/>
    </source>
</evidence>
<keyword evidence="5" id="KW-0964">Secreted</keyword>
<feature type="signal peptide" evidence="11">
    <location>
        <begin position="1"/>
        <end position="22"/>
    </location>
</feature>
<accession>A0AAV2ITW5</accession>
<comment type="subcellular location">
    <subcellularLocation>
        <location evidence="2">Secreted</location>
        <location evidence="2">Extracellular space</location>
        <location evidence="2">Extracellular matrix</location>
    </subcellularLocation>
</comment>
<evidence type="ECO:0000256" key="2">
    <source>
        <dbReference type="ARBA" id="ARBA00004498"/>
    </source>
</evidence>
<evidence type="ECO:0000256" key="9">
    <source>
        <dbReference type="ARBA" id="ARBA00023054"/>
    </source>
</evidence>
<evidence type="ECO:0000256" key="8">
    <source>
        <dbReference type="ARBA" id="ARBA00022729"/>
    </source>
</evidence>
<comment type="similarity">
    <text evidence="3">Belongs to the UCMA family.</text>
</comment>
<protein>
    <recommendedName>
        <fullName evidence="4">Unique cartilage matrix-associated protein</fullName>
    </recommendedName>
</protein>
<dbReference type="GO" id="GO:0031012">
    <property type="term" value="C:extracellular matrix"/>
    <property type="evidence" value="ECO:0007669"/>
    <property type="project" value="TreeGrafter"/>
</dbReference>
<gene>
    <name evidence="12" type="ORF">KC01_LOCUS1276</name>
</gene>
<keyword evidence="7" id="KW-0765">Sulfation</keyword>
<proteinExistence type="inferred from homology"/>